<dbReference type="EMBL" id="BROH01000004">
    <property type="protein sequence ID" value="GKY87873.1"/>
    <property type="molecule type" value="Genomic_DNA"/>
</dbReference>
<dbReference type="PANTHER" id="PTHR48100">
    <property type="entry name" value="BROAD-SPECIFICITY PHOSPHATASE YOR283W-RELATED"/>
    <property type="match status" value="1"/>
</dbReference>
<dbReference type="InterPro" id="IPR029033">
    <property type="entry name" value="His_PPase_superfam"/>
</dbReference>
<proteinExistence type="predicted"/>
<gene>
    <name evidence="3" type="primary">gpmB</name>
    <name evidence="3" type="ORF">STA1M1_17420</name>
</gene>
<keyword evidence="4" id="KW-1185">Reference proteome</keyword>
<dbReference type="InterPro" id="IPR050275">
    <property type="entry name" value="PGM_Phosphatase"/>
</dbReference>
<keyword evidence="2" id="KW-0413">Isomerase</keyword>
<evidence type="ECO:0000256" key="1">
    <source>
        <dbReference type="ARBA" id="ARBA00023152"/>
    </source>
</evidence>
<protein>
    <submittedName>
        <fullName evidence="3">Phosphoglycerate mutase</fullName>
    </submittedName>
</protein>
<dbReference type="Gene3D" id="3.40.50.1240">
    <property type="entry name" value="Phosphoglycerate mutase-like"/>
    <property type="match status" value="1"/>
</dbReference>
<sequence>MCNELYLLRHGQSEWNAARRHQGQLESRLTELGRSQAAAMGAVLAREIAEPARFTAFTSPLLRASETAAIALAPLGLTATADDRLKEVHFGAWQGLTDAEIFARYPWAEAPREADPFMWNFMAPGGETLPLLSARLGAFLDGLAGPAVIVAHGVALRVLRGLCLGLDSSGMRDLPGGQGVVWRLRDGAHSVLA</sequence>
<dbReference type="PANTHER" id="PTHR48100:SF1">
    <property type="entry name" value="HISTIDINE PHOSPHATASE FAMILY PROTEIN-RELATED"/>
    <property type="match status" value="1"/>
</dbReference>
<dbReference type="SUPFAM" id="SSF53254">
    <property type="entry name" value="Phosphoglycerate mutase-like"/>
    <property type="match status" value="1"/>
</dbReference>
<organism evidence="3 4">
    <name type="scientific">Sinisalibacter aestuarii</name>
    <dbReference type="NCBI Taxonomy" id="2949426"/>
    <lineage>
        <taxon>Bacteria</taxon>
        <taxon>Pseudomonadati</taxon>
        <taxon>Pseudomonadota</taxon>
        <taxon>Alphaproteobacteria</taxon>
        <taxon>Rhodobacterales</taxon>
        <taxon>Roseobacteraceae</taxon>
        <taxon>Sinisalibacter</taxon>
    </lineage>
</organism>
<reference evidence="3" key="1">
    <citation type="journal article" date="2023" name="Int. J. Syst. Evol. Microbiol.">
        <title>Sinisalibacter aestuarii sp. nov., isolated from estuarine sediment of the Arakawa River.</title>
        <authorList>
            <person name="Arafat S.T."/>
            <person name="Hirano S."/>
            <person name="Sato A."/>
            <person name="Takeuchi K."/>
            <person name="Yasuda T."/>
            <person name="Terahara T."/>
            <person name="Hamada M."/>
            <person name="Kobayashi T."/>
        </authorList>
    </citation>
    <scope>NUCLEOTIDE SEQUENCE</scope>
    <source>
        <strain evidence="3">B-399</strain>
    </source>
</reference>
<dbReference type="PROSITE" id="PS00175">
    <property type="entry name" value="PG_MUTASE"/>
    <property type="match status" value="1"/>
</dbReference>
<dbReference type="Proteomes" id="UP001144205">
    <property type="component" value="Unassembled WGS sequence"/>
</dbReference>
<comment type="caution">
    <text evidence="3">The sequence shown here is derived from an EMBL/GenBank/DDBJ whole genome shotgun (WGS) entry which is preliminary data.</text>
</comment>
<evidence type="ECO:0000256" key="2">
    <source>
        <dbReference type="ARBA" id="ARBA00023235"/>
    </source>
</evidence>
<evidence type="ECO:0000313" key="3">
    <source>
        <dbReference type="EMBL" id="GKY87873.1"/>
    </source>
</evidence>
<name>A0ABQ5LTD3_9RHOB</name>
<dbReference type="PIRSF" id="PIRSF000709">
    <property type="entry name" value="6PFK_2-Ptase"/>
    <property type="match status" value="1"/>
</dbReference>
<evidence type="ECO:0000313" key="4">
    <source>
        <dbReference type="Proteomes" id="UP001144205"/>
    </source>
</evidence>
<keyword evidence="1" id="KW-0324">Glycolysis</keyword>
<dbReference type="Pfam" id="PF00300">
    <property type="entry name" value="His_Phos_1"/>
    <property type="match status" value="1"/>
</dbReference>
<dbReference type="SMART" id="SM00855">
    <property type="entry name" value="PGAM"/>
    <property type="match status" value="1"/>
</dbReference>
<dbReference type="InterPro" id="IPR001345">
    <property type="entry name" value="PG/BPGM_mutase_AS"/>
</dbReference>
<dbReference type="CDD" id="cd07067">
    <property type="entry name" value="HP_PGM_like"/>
    <property type="match status" value="1"/>
</dbReference>
<dbReference type="RefSeq" id="WP_281841860.1">
    <property type="nucleotide sequence ID" value="NZ_BROH01000004.1"/>
</dbReference>
<dbReference type="InterPro" id="IPR013078">
    <property type="entry name" value="His_Pase_superF_clade-1"/>
</dbReference>
<accession>A0ABQ5LTD3</accession>